<proteinExistence type="inferred from homology"/>
<reference evidence="6 7" key="1">
    <citation type="journal article" date="2019" name="Appl. Environ. Microbiol.">
        <title>Environmental Evidence and Genomic Insight of Iron-oxidizing Bacteria Preference Towards More Corrosion Resistant Stainless Steel at Higher Salinities.</title>
        <authorList>
            <person name="Garrison C.E."/>
            <person name="Price K.A."/>
            <person name="Field E.K."/>
        </authorList>
    </citation>
    <scope>NUCLEOTIDE SEQUENCE [LARGE SCALE GENOMIC DNA]</scope>
    <source>
        <strain evidence="6 7">P3</strain>
    </source>
</reference>
<dbReference type="EMBL" id="VBRY01000001">
    <property type="protein sequence ID" value="TLS69028.1"/>
    <property type="molecule type" value="Genomic_DNA"/>
</dbReference>
<dbReference type="PANTHER" id="PTHR30244">
    <property type="entry name" value="TRANSAMINASE"/>
    <property type="match status" value="1"/>
</dbReference>
<dbReference type="FunFam" id="3.40.640.10:FF:000089">
    <property type="entry name" value="Aminotransferase, DegT/DnrJ/EryC1/StrS family"/>
    <property type="match status" value="1"/>
</dbReference>
<dbReference type="CDD" id="cd00616">
    <property type="entry name" value="AHBA_syn"/>
    <property type="match status" value="1"/>
</dbReference>
<feature type="modified residue" description="N6-(pyridoxal phosphate)lysine" evidence="4">
    <location>
        <position position="184"/>
    </location>
</feature>
<dbReference type="Pfam" id="PF01041">
    <property type="entry name" value="DegT_DnrJ_EryC1"/>
    <property type="match status" value="1"/>
</dbReference>
<organism evidence="6 7">
    <name type="scientific">Mariprofundus erugo</name>
    <dbReference type="NCBI Taxonomy" id="2528639"/>
    <lineage>
        <taxon>Bacteria</taxon>
        <taxon>Pseudomonadati</taxon>
        <taxon>Pseudomonadota</taxon>
        <taxon>Candidatius Mariprofundia</taxon>
        <taxon>Mariprofundales</taxon>
        <taxon>Mariprofundaceae</taxon>
        <taxon>Mariprofundus</taxon>
    </lineage>
</organism>
<dbReference type="GO" id="GO:0008483">
    <property type="term" value="F:transaminase activity"/>
    <property type="evidence" value="ECO:0007669"/>
    <property type="project" value="UniProtKB-KW"/>
</dbReference>
<sequence length="361" mass="39144">MEFIDLKSQQQRIKPQIDAAIARVLEHGAYIMGPEVAELEQRLAAYTGASHAIGVASGTDALLIALMALGVGDGDEVITTPFSFIATAETIVLLGAKPVFVDIDPKSYNLDPELLEAAITSKTKAIMPVSLYGQCADYDAINAIADKHGLPVIEDACQSFGATYKGRKSCNLTTIGCTSFFPSKPLGCYGDGGACFTNDADLAKIMREIRVHGQDRRYHHPRIGVNGRLDTLQAAILLAKMDIFEDEVAARERIGARYSQLLSDYAVTPAIAAHNTSVYAQYTVLVENRDQVQAGLKEAGVPTAVHYPIPLNRQPALACAERFEHSEYAAERVMSLPMHPYLTDQELQMVAEAVKIQTGCL</sequence>
<name>A0A5R9GTY3_9PROT</name>
<evidence type="ECO:0000313" key="7">
    <source>
        <dbReference type="Proteomes" id="UP000306585"/>
    </source>
</evidence>
<dbReference type="RefSeq" id="WP_138237843.1">
    <property type="nucleotide sequence ID" value="NZ_VBRY01000001.1"/>
</dbReference>
<dbReference type="GO" id="GO:0030170">
    <property type="term" value="F:pyridoxal phosphate binding"/>
    <property type="evidence" value="ECO:0007669"/>
    <property type="project" value="UniProtKB-ARBA"/>
</dbReference>
<keyword evidence="1 4" id="KW-0663">Pyridoxal phosphate</keyword>
<evidence type="ECO:0000256" key="1">
    <source>
        <dbReference type="ARBA" id="ARBA00022898"/>
    </source>
</evidence>
<dbReference type="InterPro" id="IPR015422">
    <property type="entry name" value="PyrdxlP-dep_Trfase_small"/>
</dbReference>
<dbReference type="InterPro" id="IPR000653">
    <property type="entry name" value="DegT/StrS_aminotransferase"/>
</dbReference>
<evidence type="ECO:0000256" key="2">
    <source>
        <dbReference type="ARBA" id="ARBA00037999"/>
    </source>
</evidence>
<dbReference type="InterPro" id="IPR015421">
    <property type="entry name" value="PyrdxlP-dep_Trfase_major"/>
</dbReference>
<dbReference type="PANTHER" id="PTHR30244:SF42">
    <property type="entry name" value="UDP-2-ACETAMIDO-2-DEOXY-3-OXO-D-GLUCURONATE AMINOTRANSFERASE"/>
    <property type="match status" value="1"/>
</dbReference>
<evidence type="ECO:0000256" key="3">
    <source>
        <dbReference type="PIRSR" id="PIRSR000390-1"/>
    </source>
</evidence>
<evidence type="ECO:0000256" key="5">
    <source>
        <dbReference type="RuleBase" id="RU004508"/>
    </source>
</evidence>
<comment type="caution">
    <text evidence="6">The sequence shown here is derived from an EMBL/GenBank/DDBJ whole genome shotgun (WGS) entry which is preliminary data.</text>
</comment>
<dbReference type="Gene3D" id="3.40.640.10">
    <property type="entry name" value="Type I PLP-dependent aspartate aminotransferase-like (Major domain)"/>
    <property type="match status" value="1"/>
</dbReference>
<keyword evidence="6" id="KW-0808">Transferase</keyword>
<protein>
    <submittedName>
        <fullName evidence="6">DegT/DnrJ/EryC1/StrS family aminotransferase</fullName>
    </submittedName>
</protein>
<gene>
    <name evidence="6" type="ORF">FEF65_00595</name>
</gene>
<keyword evidence="7" id="KW-1185">Reference proteome</keyword>
<comment type="similarity">
    <text evidence="2 5">Belongs to the DegT/DnrJ/EryC1 family.</text>
</comment>
<dbReference type="InterPro" id="IPR015424">
    <property type="entry name" value="PyrdxlP-dep_Trfase"/>
</dbReference>
<dbReference type="SUPFAM" id="SSF53383">
    <property type="entry name" value="PLP-dependent transferases"/>
    <property type="match status" value="1"/>
</dbReference>
<feature type="active site" description="Proton acceptor" evidence="3">
    <location>
        <position position="184"/>
    </location>
</feature>
<dbReference type="AlphaFoldDB" id="A0A5R9GTY3"/>
<accession>A0A5R9GTY3</accession>
<dbReference type="GO" id="GO:0000271">
    <property type="term" value="P:polysaccharide biosynthetic process"/>
    <property type="evidence" value="ECO:0007669"/>
    <property type="project" value="TreeGrafter"/>
</dbReference>
<keyword evidence="6" id="KW-0032">Aminotransferase</keyword>
<evidence type="ECO:0000256" key="4">
    <source>
        <dbReference type="PIRSR" id="PIRSR000390-2"/>
    </source>
</evidence>
<evidence type="ECO:0000313" key="6">
    <source>
        <dbReference type="EMBL" id="TLS69028.1"/>
    </source>
</evidence>
<dbReference type="Proteomes" id="UP000306585">
    <property type="component" value="Unassembled WGS sequence"/>
</dbReference>
<dbReference type="PIRSF" id="PIRSF000390">
    <property type="entry name" value="PLP_StrS"/>
    <property type="match status" value="1"/>
</dbReference>
<dbReference type="Gene3D" id="3.90.1150.10">
    <property type="entry name" value="Aspartate Aminotransferase, domain 1"/>
    <property type="match status" value="1"/>
</dbReference>